<dbReference type="Pfam" id="PF13414">
    <property type="entry name" value="TPR_11"/>
    <property type="match status" value="1"/>
</dbReference>
<evidence type="ECO:0000256" key="1">
    <source>
        <dbReference type="PROSITE-ProRule" id="PRU00339"/>
    </source>
</evidence>
<dbReference type="PROSITE" id="PS50005">
    <property type="entry name" value="TPR"/>
    <property type="match status" value="1"/>
</dbReference>
<dbReference type="Gene3D" id="1.25.40.10">
    <property type="entry name" value="Tetratricopeptide repeat domain"/>
    <property type="match status" value="1"/>
</dbReference>
<proteinExistence type="predicted"/>
<dbReference type="EMBL" id="BFBB01000003">
    <property type="protein sequence ID" value="GBF49951.1"/>
    <property type="molecule type" value="Genomic_DNA"/>
</dbReference>
<feature type="repeat" description="TPR" evidence="1">
    <location>
        <begin position="164"/>
        <end position="197"/>
    </location>
</feature>
<dbReference type="InterPro" id="IPR019734">
    <property type="entry name" value="TPR_rpt"/>
</dbReference>
<reference evidence="2 3" key="1">
    <citation type="submission" date="2018-02" db="EMBL/GenBank/DDBJ databases">
        <title>Novel Leptospira species isolated from soil and water in Japan.</title>
        <authorList>
            <person name="Nakao R."/>
            <person name="Masuzawa T."/>
        </authorList>
    </citation>
    <scope>NUCLEOTIDE SEQUENCE [LARGE SCALE GENOMIC DNA]</scope>
    <source>
        <strain evidence="2 3">YH101</strain>
    </source>
</reference>
<evidence type="ECO:0000313" key="2">
    <source>
        <dbReference type="EMBL" id="GBF49951.1"/>
    </source>
</evidence>
<keyword evidence="3" id="KW-1185">Reference proteome</keyword>
<keyword evidence="1" id="KW-0802">TPR repeat</keyword>
<dbReference type="SUPFAM" id="SSF48452">
    <property type="entry name" value="TPR-like"/>
    <property type="match status" value="1"/>
</dbReference>
<dbReference type="InterPro" id="IPR011990">
    <property type="entry name" value="TPR-like_helical_dom_sf"/>
</dbReference>
<evidence type="ECO:0000313" key="3">
    <source>
        <dbReference type="Proteomes" id="UP000245133"/>
    </source>
</evidence>
<accession>A0A2P2DZ98</accession>
<dbReference type="AlphaFoldDB" id="A0A2P2DZ98"/>
<name>A0A2P2DZ98_9LEPT</name>
<protein>
    <submittedName>
        <fullName evidence="2">Tetratricopeptide repeat protein</fullName>
    </submittedName>
</protein>
<sequence>MPIEILVRAFAYLIPFFFLLPFSFLFAQAAEGQLAFAFRSQGSLNPSRMIIVGDVVGVEKASYFEADKHKIAAELQVDTRPDTVTIKVQSDKGLRPGQTLYLLEKNSDHRTYRDGNIVGEITVKSVFKTTFFGWQVRGEGYLRLIEDRPVSAALPLDTTKYEEAVLFKKQGDYFVAKGKMDEAIRMYKKSISLDTKYPDSHFALGKVHWLDGEGYVSAANEFNLAWKNKERFSNQQEKMIFLLEYMRFLLYYYKIELKENPNTFKILPEVAKETRISDPKNFEAWLYSFEISFLQFKRASNMASGIDNRKEMERLREEAQSHLDKALSIKKSDYYLHKLACEFYHSRLKDATNDKERLDYRTKLIDHGKLLRIYNTGDSEIPDELLDAIRRAEKEAGLLR</sequence>
<organism evidence="2 3">
    <name type="scientific">Leptospira ryugenii</name>
    <dbReference type="NCBI Taxonomy" id="1917863"/>
    <lineage>
        <taxon>Bacteria</taxon>
        <taxon>Pseudomonadati</taxon>
        <taxon>Spirochaetota</taxon>
        <taxon>Spirochaetia</taxon>
        <taxon>Leptospirales</taxon>
        <taxon>Leptospiraceae</taxon>
        <taxon>Leptospira</taxon>
    </lineage>
</organism>
<gene>
    <name evidence="2" type="ORF">LPTSP4_14720</name>
</gene>
<comment type="caution">
    <text evidence="2">The sequence shown here is derived from an EMBL/GenBank/DDBJ whole genome shotgun (WGS) entry which is preliminary data.</text>
</comment>
<dbReference type="Proteomes" id="UP000245133">
    <property type="component" value="Unassembled WGS sequence"/>
</dbReference>